<dbReference type="GO" id="GO:0008967">
    <property type="term" value="F:phosphoglycolate phosphatase activity"/>
    <property type="evidence" value="ECO:0007669"/>
    <property type="project" value="TreeGrafter"/>
</dbReference>
<dbReference type="InterPro" id="IPR023198">
    <property type="entry name" value="PGP-like_dom2"/>
</dbReference>
<dbReference type="GO" id="GO:0005829">
    <property type="term" value="C:cytosol"/>
    <property type="evidence" value="ECO:0007669"/>
    <property type="project" value="TreeGrafter"/>
</dbReference>
<dbReference type="SFLD" id="SFLDS00003">
    <property type="entry name" value="Haloacid_Dehalogenase"/>
    <property type="match status" value="1"/>
</dbReference>
<evidence type="ECO:0000313" key="2">
    <source>
        <dbReference type="Proteomes" id="UP000028185"/>
    </source>
</evidence>
<dbReference type="InterPro" id="IPR036412">
    <property type="entry name" value="HAD-like_sf"/>
</dbReference>
<dbReference type="EMBL" id="CP008921">
    <property type="protein sequence ID" value="AIG43247.1"/>
    <property type="molecule type" value="Genomic_DNA"/>
</dbReference>
<gene>
    <name evidence="1" type="ORF">ID09_03980</name>
</gene>
<dbReference type="Pfam" id="PF13419">
    <property type="entry name" value="HAD_2"/>
    <property type="match status" value="1"/>
</dbReference>
<dbReference type="InterPro" id="IPR041492">
    <property type="entry name" value="HAD_2"/>
</dbReference>
<dbReference type="HOGENOM" id="CLU_045011_21_0_9"/>
<dbReference type="PATRIC" id="fig|1214179.4.peg.762"/>
<organism evidence="1 2">
    <name type="scientific">Streptococcus suis 6407</name>
    <dbReference type="NCBI Taxonomy" id="1214179"/>
    <lineage>
        <taxon>Bacteria</taxon>
        <taxon>Bacillati</taxon>
        <taxon>Bacillota</taxon>
        <taxon>Bacilli</taxon>
        <taxon>Lactobacillales</taxon>
        <taxon>Streptococcaceae</taxon>
        <taxon>Streptococcus</taxon>
    </lineage>
</organism>
<dbReference type="CDD" id="cd01427">
    <property type="entry name" value="HAD_like"/>
    <property type="match status" value="1"/>
</dbReference>
<dbReference type="InterPro" id="IPR050155">
    <property type="entry name" value="HAD-like_hydrolase_sf"/>
</dbReference>
<protein>
    <submittedName>
        <fullName evidence="1">Phosphatase</fullName>
    </submittedName>
</protein>
<dbReference type="Gene3D" id="1.10.150.240">
    <property type="entry name" value="Putative phosphatase, domain 2"/>
    <property type="match status" value="1"/>
</dbReference>
<dbReference type="SUPFAM" id="SSF56784">
    <property type="entry name" value="HAD-like"/>
    <property type="match status" value="1"/>
</dbReference>
<accession>A0A075SD16</accession>
<dbReference type="GO" id="GO:0006281">
    <property type="term" value="P:DNA repair"/>
    <property type="evidence" value="ECO:0007669"/>
    <property type="project" value="TreeGrafter"/>
</dbReference>
<name>A0A075SD16_STRSU</name>
<dbReference type="PANTHER" id="PTHR43434">
    <property type="entry name" value="PHOSPHOGLYCOLATE PHOSPHATASE"/>
    <property type="match status" value="1"/>
</dbReference>
<dbReference type="SFLD" id="SFLDG01129">
    <property type="entry name" value="C1.5:_HAD__Beta-PGM__Phosphata"/>
    <property type="match status" value="1"/>
</dbReference>
<dbReference type="PANTHER" id="PTHR43434:SF1">
    <property type="entry name" value="PHOSPHOGLYCOLATE PHOSPHATASE"/>
    <property type="match status" value="1"/>
</dbReference>
<reference evidence="1 2" key="1">
    <citation type="journal article" date="2014" name="Genome Announc.">
        <title>Whole-Genome Sequence of Streptococcus suis Serotype 4 Reference Strain 6407.</title>
        <authorList>
            <person name="Wang K."/>
            <person name="Chen J."/>
            <person name="Yao H."/>
            <person name="Lu C."/>
        </authorList>
    </citation>
    <scope>NUCLEOTIDE SEQUENCE [LARGE SCALE GENOMIC DNA]</scope>
    <source>
        <strain evidence="1">6407</strain>
    </source>
</reference>
<sequence length="215" mass="24817">MNKMVIWFDLDGVIFDSYEVWDQVVQGILKHHGVAYTQQIREELWRIPMENVNGYLLQLVENSLDENELERQKMNQLQSLYRDISLMDGVHELLSTLKAKGAVMYAVTSNYLELAELGLSSHHLSNYFVKLFSSLNLFGSDKNREFYQFILHQERIDPANIVMVEDNKNNLCIGHELGIAGVYIEHPDSPFSDENTGIVSIKQLSELIPILEDRK</sequence>
<dbReference type="Gene3D" id="3.40.50.1000">
    <property type="entry name" value="HAD superfamily/HAD-like"/>
    <property type="match status" value="1"/>
</dbReference>
<proteinExistence type="predicted"/>
<dbReference type="RefSeq" id="WP_024381769.1">
    <property type="nucleotide sequence ID" value="NZ_ALLE01000034.1"/>
</dbReference>
<dbReference type="InterPro" id="IPR023214">
    <property type="entry name" value="HAD_sf"/>
</dbReference>
<dbReference type="AlphaFoldDB" id="A0A075SD16"/>
<dbReference type="Proteomes" id="UP000028185">
    <property type="component" value="Chromosome"/>
</dbReference>
<evidence type="ECO:0000313" key="1">
    <source>
        <dbReference type="EMBL" id="AIG43247.1"/>
    </source>
</evidence>